<evidence type="ECO:0000259" key="9">
    <source>
        <dbReference type="PROSITE" id="PS50240"/>
    </source>
</evidence>
<dbReference type="InterPro" id="IPR009003">
    <property type="entry name" value="Peptidase_S1_PA"/>
</dbReference>
<dbReference type="PROSITE" id="PS00134">
    <property type="entry name" value="TRYPSIN_HIS"/>
    <property type="match status" value="1"/>
</dbReference>
<dbReference type="GO" id="GO:0005576">
    <property type="term" value="C:extracellular region"/>
    <property type="evidence" value="ECO:0007669"/>
    <property type="project" value="UniProtKB-SubCell"/>
</dbReference>
<dbReference type="PRINTS" id="PR00722">
    <property type="entry name" value="CHYMOTRYPSIN"/>
</dbReference>
<protein>
    <recommendedName>
        <fullName evidence="9">Peptidase S1 domain-containing protein</fullName>
    </recommendedName>
</protein>
<evidence type="ECO:0000256" key="4">
    <source>
        <dbReference type="ARBA" id="ARBA00022801"/>
    </source>
</evidence>
<dbReference type="InterPro" id="IPR001314">
    <property type="entry name" value="Peptidase_S1A"/>
</dbReference>
<keyword evidence="4 7" id="KW-0378">Hydrolase</keyword>
<dbReference type="InterPro" id="IPR001254">
    <property type="entry name" value="Trypsin_dom"/>
</dbReference>
<dbReference type="EMBL" id="JAODUP010000236">
    <property type="protein sequence ID" value="KAK2155598.1"/>
    <property type="molecule type" value="Genomic_DNA"/>
</dbReference>
<dbReference type="PROSITE" id="PS50240">
    <property type="entry name" value="TRYPSIN_DOM"/>
    <property type="match status" value="1"/>
</dbReference>
<keyword evidence="6" id="KW-1015">Disulfide bond</keyword>
<proteinExistence type="predicted"/>
<keyword evidence="2" id="KW-0964">Secreted</keyword>
<dbReference type="Pfam" id="PF00089">
    <property type="entry name" value="Trypsin"/>
    <property type="match status" value="1"/>
</dbReference>
<dbReference type="CDD" id="cd00190">
    <property type="entry name" value="Tryp_SPc"/>
    <property type="match status" value="1"/>
</dbReference>
<dbReference type="GO" id="GO:0006508">
    <property type="term" value="P:proteolysis"/>
    <property type="evidence" value="ECO:0007669"/>
    <property type="project" value="UniProtKB-KW"/>
</dbReference>
<dbReference type="Proteomes" id="UP001208570">
    <property type="component" value="Unassembled WGS sequence"/>
</dbReference>
<dbReference type="FunFam" id="2.40.10.10:FF:000015">
    <property type="entry name" value="Atrial natriuretic peptide-converting enzyme"/>
    <property type="match status" value="1"/>
</dbReference>
<feature type="signal peptide" evidence="8">
    <location>
        <begin position="1"/>
        <end position="15"/>
    </location>
</feature>
<keyword evidence="3 7" id="KW-0645">Protease</keyword>
<keyword evidence="8" id="KW-0732">Signal</keyword>
<organism evidence="10 11">
    <name type="scientific">Paralvinella palmiformis</name>
    <dbReference type="NCBI Taxonomy" id="53620"/>
    <lineage>
        <taxon>Eukaryota</taxon>
        <taxon>Metazoa</taxon>
        <taxon>Spiralia</taxon>
        <taxon>Lophotrochozoa</taxon>
        <taxon>Annelida</taxon>
        <taxon>Polychaeta</taxon>
        <taxon>Sedentaria</taxon>
        <taxon>Canalipalpata</taxon>
        <taxon>Terebellida</taxon>
        <taxon>Terebelliformia</taxon>
        <taxon>Alvinellidae</taxon>
        <taxon>Paralvinella</taxon>
    </lineage>
</organism>
<dbReference type="InterPro" id="IPR043504">
    <property type="entry name" value="Peptidase_S1_PA_chymotrypsin"/>
</dbReference>
<evidence type="ECO:0000313" key="11">
    <source>
        <dbReference type="Proteomes" id="UP001208570"/>
    </source>
</evidence>
<feature type="chain" id="PRO_5042202795" description="Peptidase S1 domain-containing protein" evidence="8">
    <location>
        <begin position="16"/>
        <end position="274"/>
    </location>
</feature>
<evidence type="ECO:0000313" key="10">
    <source>
        <dbReference type="EMBL" id="KAK2155598.1"/>
    </source>
</evidence>
<comment type="subcellular location">
    <subcellularLocation>
        <location evidence="1">Secreted</location>
    </subcellularLocation>
</comment>
<evidence type="ECO:0000256" key="3">
    <source>
        <dbReference type="ARBA" id="ARBA00022670"/>
    </source>
</evidence>
<evidence type="ECO:0000256" key="5">
    <source>
        <dbReference type="ARBA" id="ARBA00022825"/>
    </source>
</evidence>
<evidence type="ECO:0000256" key="2">
    <source>
        <dbReference type="ARBA" id="ARBA00022525"/>
    </source>
</evidence>
<dbReference type="PANTHER" id="PTHR24252">
    <property type="entry name" value="ACROSIN-RELATED"/>
    <property type="match status" value="1"/>
</dbReference>
<evidence type="ECO:0000256" key="6">
    <source>
        <dbReference type="ARBA" id="ARBA00023157"/>
    </source>
</evidence>
<keyword evidence="5 7" id="KW-0720">Serine protease</keyword>
<dbReference type="SUPFAM" id="SSF50494">
    <property type="entry name" value="Trypsin-like serine proteases"/>
    <property type="match status" value="1"/>
</dbReference>
<reference evidence="10" key="1">
    <citation type="journal article" date="2023" name="Mol. Biol. Evol.">
        <title>Third-Generation Sequencing Reveals the Adaptive Role of the Epigenome in Three Deep-Sea Polychaetes.</title>
        <authorList>
            <person name="Perez M."/>
            <person name="Aroh O."/>
            <person name="Sun Y."/>
            <person name="Lan Y."/>
            <person name="Juniper S.K."/>
            <person name="Young C.R."/>
            <person name="Angers B."/>
            <person name="Qian P.Y."/>
        </authorList>
    </citation>
    <scope>NUCLEOTIDE SEQUENCE</scope>
    <source>
        <strain evidence="10">P08H-3</strain>
    </source>
</reference>
<keyword evidence="11" id="KW-1185">Reference proteome</keyword>
<feature type="domain" description="Peptidase S1" evidence="9">
    <location>
        <begin position="40"/>
        <end position="270"/>
    </location>
</feature>
<dbReference type="SMART" id="SM00020">
    <property type="entry name" value="Tryp_SPc"/>
    <property type="match status" value="1"/>
</dbReference>
<dbReference type="InterPro" id="IPR033116">
    <property type="entry name" value="TRYPSIN_SER"/>
</dbReference>
<evidence type="ECO:0000256" key="1">
    <source>
        <dbReference type="ARBA" id="ARBA00004613"/>
    </source>
</evidence>
<evidence type="ECO:0000256" key="7">
    <source>
        <dbReference type="RuleBase" id="RU363034"/>
    </source>
</evidence>
<dbReference type="PANTHER" id="PTHR24252:SF7">
    <property type="entry name" value="HYALIN"/>
    <property type="match status" value="1"/>
</dbReference>
<evidence type="ECO:0000256" key="8">
    <source>
        <dbReference type="SAM" id="SignalP"/>
    </source>
</evidence>
<dbReference type="AlphaFoldDB" id="A0AAD9JLU6"/>
<accession>A0AAD9JLU6</accession>
<comment type="caution">
    <text evidence="10">The sequence shown here is derived from an EMBL/GenBank/DDBJ whole genome shotgun (WGS) entry which is preliminary data.</text>
</comment>
<sequence length="274" mass="29287">MKIFLLASLLAVTSGADECGKSKYDDAGEGCPIGTPCSNVVGGMPSRENEFPFQASLRTSSHFCGAVLANTRWVVTAAHCVVGDQPGDFTVVLGAHFRQDTIPSEVEYNVVTITVHPDYDSSVHSSDIALLELETPVLVNENIRPVCAPDPDDVYEGTTAEISGWGTLSSGGLSPNQLYYTTVVTTTNAYCQLEYNEETISDDMICASDTDTHNERDTCQGDSGGPMATKVDGQYHVIGLTSWGYGCASGWPGVYNRIGYFADWVTSIIAAGPK</sequence>
<dbReference type="InterPro" id="IPR018114">
    <property type="entry name" value="TRYPSIN_HIS"/>
</dbReference>
<dbReference type="Gene3D" id="2.40.10.10">
    <property type="entry name" value="Trypsin-like serine proteases"/>
    <property type="match status" value="2"/>
</dbReference>
<gene>
    <name evidence="10" type="ORF">LSH36_236g04044</name>
</gene>
<dbReference type="PROSITE" id="PS00135">
    <property type="entry name" value="TRYPSIN_SER"/>
    <property type="match status" value="1"/>
</dbReference>
<name>A0AAD9JLU6_9ANNE</name>
<dbReference type="GO" id="GO:0004252">
    <property type="term" value="F:serine-type endopeptidase activity"/>
    <property type="evidence" value="ECO:0007669"/>
    <property type="project" value="InterPro"/>
</dbReference>